<evidence type="ECO:0000313" key="4">
    <source>
        <dbReference type="Proteomes" id="UP000214355"/>
    </source>
</evidence>
<keyword evidence="1" id="KW-1133">Transmembrane helix</keyword>
<name>A0A1H2LCN2_9ACTO</name>
<reference evidence="4" key="1">
    <citation type="submission" date="2016-10" db="EMBL/GenBank/DDBJ databases">
        <authorList>
            <person name="Varghese N."/>
            <person name="Submissions S."/>
        </authorList>
    </citation>
    <scope>NUCLEOTIDE SEQUENCE [LARGE SCALE GENOMIC DNA]</scope>
    <source>
        <strain evidence="4">DSM 10002</strain>
    </source>
</reference>
<dbReference type="Pfam" id="PF13400">
    <property type="entry name" value="Tad"/>
    <property type="match status" value="1"/>
</dbReference>
<dbReference type="EMBL" id="LT629804">
    <property type="protein sequence ID" value="SDU78777.1"/>
    <property type="molecule type" value="Genomic_DNA"/>
</dbReference>
<dbReference type="RefSeq" id="WP_091279771.1">
    <property type="nucleotide sequence ID" value="NZ_JABAPH010000023.1"/>
</dbReference>
<organism evidence="3 4">
    <name type="scientific">Arcanobacterium phocae</name>
    <dbReference type="NCBI Taxonomy" id="131112"/>
    <lineage>
        <taxon>Bacteria</taxon>
        <taxon>Bacillati</taxon>
        <taxon>Actinomycetota</taxon>
        <taxon>Actinomycetes</taxon>
        <taxon>Actinomycetales</taxon>
        <taxon>Actinomycetaceae</taxon>
        <taxon>Arcanobacterium</taxon>
    </lineage>
</organism>
<keyword evidence="4" id="KW-1185">Reference proteome</keyword>
<feature type="transmembrane region" description="Helical" evidence="1">
    <location>
        <begin position="16"/>
        <end position="38"/>
    </location>
</feature>
<dbReference type="STRING" id="131112.SAMN04489737_0610"/>
<keyword evidence="3" id="KW-0547">Nucleotide-binding</keyword>
<evidence type="ECO:0000256" key="1">
    <source>
        <dbReference type="SAM" id="Phobius"/>
    </source>
</evidence>
<keyword evidence="3" id="KW-0347">Helicase</keyword>
<dbReference type="GO" id="GO:0004386">
    <property type="term" value="F:helicase activity"/>
    <property type="evidence" value="ECO:0007669"/>
    <property type="project" value="UniProtKB-KW"/>
</dbReference>
<proteinExistence type="predicted"/>
<keyword evidence="1" id="KW-0472">Membrane</keyword>
<keyword evidence="3" id="KW-0067">ATP-binding</keyword>
<protein>
    <submittedName>
        <fullName evidence="3">Helicase/secretion neighborhood TadE-like protein</fullName>
    </submittedName>
</protein>
<feature type="domain" description="Putative Flp pilus-assembly TadG-like N-terminal" evidence="2">
    <location>
        <begin position="12"/>
        <end position="58"/>
    </location>
</feature>
<dbReference type="InterPro" id="IPR028087">
    <property type="entry name" value="Tad_N"/>
</dbReference>
<sequence>MTNSKEHITEVGSTTVLMIGVIAILLALGGVLTGLGWAGERQQDIQDVTDLAALSAAQVYRETSDSQRACQVASQLAAGMDLSCSVAGAKVSILATSHPQLGWIRLDFHAKATAGPRYEIDPALLP</sequence>
<keyword evidence="3" id="KW-0378">Hydrolase</keyword>
<gene>
    <name evidence="3" type="ORF">SAMN04489737_0610</name>
</gene>
<accession>A0A1H2LCN2</accession>
<dbReference type="Proteomes" id="UP000214355">
    <property type="component" value="Chromosome I"/>
</dbReference>
<keyword evidence="1" id="KW-0812">Transmembrane</keyword>
<dbReference type="AlphaFoldDB" id="A0A1H2LCN2"/>
<evidence type="ECO:0000313" key="3">
    <source>
        <dbReference type="EMBL" id="SDU78777.1"/>
    </source>
</evidence>
<dbReference type="GeneID" id="65344356"/>
<evidence type="ECO:0000259" key="2">
    <source>
        <dbReference type="Pfam" id="PF13400"/>
    </source>
</evidence>